<keyword evidence="2 7" id="KW-0547">Nucleotide-binding</keyword>
<feature type="domain" description="TH1" evidence="9">
    <location>
        <begin position="872"/>
        <end position="1058"/>
    </location>
</feature>
<reference evidence="10" key="1">
    <citation type="submission" date="2025-08" db="UniProtKB">
        <authorList>
            <consortium name="Ensembl"/>
        </authorList>
    </citation>
    <scope>IDENTIFICATION</scope>
</reference>
<dbReference type="InterPro" id="IPR036072">
    <property type="entry name" value="MYSc_Myo1"/>
</dbReference>
<dbReference type="InterPro" id="IPR036961">
    <property type="entry name" value="Kinesin_motor_dom_sf"/>
</dbReference>
<dbReference type="Gene3D" id="1.20.5.190">
    <property type="match status" value="2"/>
</dbReference>
<dbReference type="AlphaFoldDB" id="A0A9J8AVC6"/>
<dbReference type="PANTHER" id="PTHR13140">
    <property type="entry name" value="MYOSIN"/>
    <property type="match status" value="1"/>
</dbReference>
<evidence type="ECO:0000259" key="9">
    <source>
        <dbReference type="PROSITE" id="PS51757"/>
    </source>
</evidence>
<name>A0A9J8AVC6_CYPCA</name>
<dbReference type="Gene3D" id="1.10.10.820">
    <property type="match status" value="1"/>
</dbReference>
<sequence>MSKMEVKTSLLDNMIGVGDMVLIEPLSEDTFIENLRKRFEHNEIYTYIGSVVISMNPYKSLPIYTAEKVEEYRNRNFYELSPHIYALADEAYRSLRDQDKDQCILITGESGAGKTEASKFVMSYVAAVCGKGQEVNKVKEQLLQSNPVLEAFGNAKTVRNDNSSRFGKYMDIEFDFKGDPLGGVISNYLLEKSRVVKQPRGERNFHIFYQLLSGASDDTLKKLKLDRDFSKYNYLSLDSATVNGLDDAACFRTVRNAMQIVGFMEDEVQSVLELVAAVLKLGNLEFKPESRCNGFDESRIKDKNDLKEMCELLGIEQSVLERAFSFRTVEAKMEKVSTTLNVAQAYYARDALAKNLYSRLFSWLVNRINESIKDNSFEQFIINYCNEKLQQIFIELTLREEQEEYIREGIEWTNIEYFNNAIICDLIENNKNGILAMLDEECLRPGTVTDETFLDKLNTVCAEHQHFESRQSKNSKFLTDHSLPHNCFRIQHYAGKVLYRVEGFVDKNNDLLYRDLSQAMYKANHSLIKILFPEGNPAKVNLKRPLTAGFQFRASVGTLMKNLLTKNPNYIRCIKPNDKKAAHIFTDSLVCHQVRYLGLMENVRVRRAGYAFRQAYEPCLERYKMLCKQTWPHWKGPAREGVEVLLKNLQVAAEEFAYGRSKIFIRNPRTLFFLEEKRRQCLEDLATLIQKIYRGWKCRTHFLLLKKSQVVVAAWYRRFAQQKKYQNIRSSALVVQSYIRGWKARKLLRELKHKKRCEEAVTTISAYWHGTQVRREYRKFFRANAGKKIYDFTIQRIMQKYFMGLKKTMPSMSPVDKSWPARPYGFLDGMHQELRRIFHLWRCKKYRSQFTEEKKATYEEKLAASELFKDKKALYPSSVGQPFKGDYVEITKNPKYQKLNSLVEDKVLLADVVSKINRANGKGAPRIFLLTKKSLVLADQKTGQVKASVPLLDLSSVSVSTQSDGFFALKLKEGSTSAAKGDFLLSSDRLIEIITKLHRIGAASAERNQINIDISDEFLVQFKQDKVCVKFIPGTPKNGNGVACKRKNNRLLEVSVPSP</sequence>
<reference evidence="10" key="2">
    <citation type="submission" date="2025-09" db="UniProtKB">
        <authorList>
            <consortium name="Ensembl"/>
        </authorList>
    </citation>
    <scope>IDENTIFICATION</scope>
</reference>
<dbReference type="GO" id="GO:0005524">
    <property type="term" value="F:ATP binding"/>
    <property type="evidence" value="ECO:0007669"/>
    <property type="project" value="UniProtKB-UniRule"/>
</dbReference>
<evidence type="ECO:0000259" key="8">
    <source>
        <dbReference type="PROSITE" id="PS51456"/>
    </source>
</evidence>
<dbReference type="SMART" id="SM00242">
    <property type="entry name" value="MYSc"/>
    <property type="match status" value="1"/>
</dbReference>
<evidence type="ECO:0000256" key="5">
    <source>
        <dbReference type="ARBA" id="ARBA00023175"/>
    </source>
</evidence>
<dbReference type="InterPro" id="IPR027417">
    <property type="entry name" value="P-loop_NTPase"/>
</dbReference>
<dbReference type="GO" id="GO:0005903">
    <property type="term" value="C:brush border"/>
    <property type="evidence" value="ECO:0007669"/>
    <property type="project" value="TreeGrafter"/>
</dbReference>
<dbReference type="GO" id="GO:0005886">
    <property type="term" value="C:plasma membrane"/>
    <property type="evidence" value="ECO:0007669"/>
    <property type="project" value="TreeGrafter"/>
</dbReference>
<dbReference type="Pfam" id="PF00612">
    <property type="entry name" value="IQ"/>
    <property type="match status" value="2"/>
</dbReference>
<dbReference type="Gene3D" id="6.20.240.20">
    <property type="match status" value="1"/>
</dbReference>
<proteinExistence type="inferred from homology"/>
<evidence type="ECO:0000256" key="3">
    <source>
        <dbReference type="ARBA" id="ARBA00022840"/>
    </source>
</evidence>
<keyword evidence="6 7" id="KW-0009">Actin-binding</keyword>
<protein>
    <submittedName>
        <fullName evidence="10">Myosin IB</fullName>
    </submittedName>
</protein>
<feature type="region of interest" description="Actin-binding" evidence="7">
    <location>
        <begin position="556"/>
        <end position="578"/>
    </location>
</feature>
<evidence type="ECO:0000256" key="6">
    <source>
        <dbReference type="ARBA" id="ARBA00023203"/>
    </source>
</evidence>
<dbReference type="GO" id="GO:0006897">
    <property type="term" value="P:endocytosis"/>
    <property type="evidence" value="ECO:0007669"/>
    <property type="project" value="TreeGrafter"/>
</dbReference>
<keyword evidence="4 7" id="KW-0518">Myosin</keyword>
<dbReference type="GO" id="GO:0005902">
    <property type="term" value="C:microvillus"/>
    <property type="evidence" value="ECO:0007669"/>
    <property type="project" value="TreeGrafter"/>
</dbReference>
<evidence type="ECO:0000256" key="2">
    <source>
        <dbReference type="ARBA" id="ARBA00022741"/>
    </source>
</evidence>
<dbReference type="Pfam" id="PF00063">
    <property type="entry name" value="Myosin_head"/>
    <property type="match status" value="1"/>
</dbReference>
<keyword evidence="3 7" id="KW-0067">ATP-binding</keyword>
<dbReference type="SMART" id="SM00015">
    <property type="entry name" value="IQ"/>
    <property type="match status" value="4"/>
</dbReference>
<evidence type="ECO:0000256" key="7">
    <source>
        <dbReference type="PROSITE-ProRule" id="PRU00782"/>
    </source>
</evidence>
<dbReference type="Gene3D" id="1.20.120.720">
    <property type="entry name" value="Myosin VI head, motor domain, U50 subdomain"/>
    <property type="match status" value="1"/>
</dbReference>
<dbReference type="PROSITE" id="PS51757">
    <property type="entry name" value="TH1"/>
    <property type="match status" value="1"/>
</dbReference>
<dbReference type="GO" id="GO:0000146">
    <property type="term" value="F:microfilament motor activity"/>
    <property type="evidence" value="ECO:0007669"/>
    <property type="project" value="TreeGrafter"/>
</dbReference>
<dbReference type="InterPro" id="IPR001609">
    <property type="entry name" value="Myosin_head_motor_dom-like"/>
</dbReference>
<feature type="binding site" evidence="7">
    <location>
        <begin position="108"/>
        <end position="115"/>
    </location>
    <ligand>
        <name>ATP</name>
        <dbReference type="ChEBI" id="CHEBI:30616"/>
    </ligand>
</feature>
<evidence type="ECO:0000256" key="4">
    <source>
        <dbReference type="ARBA" id="ARBA00023123"/>
    </source>
</evidence>
<dbReference type="Ensembl" id="ENSCCRT00000130204.1">
    <property type="protein sequence ID" value="ENSCCRP00000145150.1"/>
    <property type="gene ID" value="ENSCCRG00000030050.2"/>
</dbReference>
<accession>A0A9J8AVC6</accession>
<dbReference type="GO" id="GO:0048731">
    <property type="term" value="P:system development"/>
    <property type="evidence" value="ECO:0007669"/>
    <property type="project" value="UniProtKB-ARBA"/>
</dbReference>
<dbReference type="GO" id="GO:0007015">
    <property type="term" value="P:actin filament organization"/>
    <property type="evidence" value="ECO:0007669"/>
    <property type="project" value="TreeGrafter"/>
</dbReference>
<dbReference type="PROSITE" id="PS51456">
    <property type="entry name" value="MYOSIN_MOTOR"/>
    <property type="match status" value="1"/>
</dbReference>
<dbReference type="PRINTS" id="PR00193">
    <property type="entry name" value="MYOSINHEAVY"/>
</dbReference>
<dbReference type="Gene3D" id="3.40.850.10">
    <property type="entry name" value="Kinesin motor domain"/>
    <property type="match status" value="1"/>
</dbReference>
<dbReference type="Gene3D" id="1.20.58.530">
    <property type="match status" value="1"/>
</dbReference>
<dbReference type="GO" id="GO:0005938">
    <property type="term" value="C:cell cortex"/>
    <property type="evidence" value="ECO:0007669"/>
    <property type="project" value="UniProtKB-SubCell"/>
</dbReference>
<dbReference type="SUPFAM" id="SSF52540">
    <property type="entry name" value="P-loop containing nucleoside triphosphate hydrolases"/>
    <property type="match status" value="1"/>
</dbReference>
<keyword evidence="5 7" id="KW-0505">Motor protein</keyword>
<dbReference type="GO" id="GO:0016459">
    <property type="term" value="C:myosin complex"/>
    <property type="evidence" value="ECO:0007669"/>
    <property type="project" value="UniProtKB-KW"/>
</dbReference>
<dbReference type="GO" id="GO:0030048">
    <property type="term" value="P:actin filament-based movement"/>
    <property type="evidence" value="ECO:0007669"/>
    <property type="project" value="TreeGrafter"/>
</dbReference>
<dbReference type="GeneTree" id="ENSGT00940000155752"/>
<dbReference type="PROSITE" id="PS50096">
    <property type="entry name" value="IQ"/>
    <property type="match status" value="3"/>
</dbReference>
<dbReference type="InterPro" id="IPR010926">
    <property type="entry name" value="Myosin_TH1"/>
</dbReference>
<dbReference type="CDD" id="cd01378">
    <property type="entry name" value="MYSc_Myo1"/>
    <property type="match status" value="1"/>
</dbReference>
<keyword evidence="11" id="KW-1185">Reference proteome</keyword>
<evidence type="ECO:0000313" key="10">
    <source>
        <dbReference type="Ensembl" id="ENSCCRP00000145150.1"/>
    </source>
</evidence>
<dbReference type="Pfam" id="PF06017">
    <property type="entry name" value="Myosin_TH1"/>
    <property type="match status" value="1"/>
</dbReference>
<dbReference type="GO" id="GO:0005516">
    <property type="term" value="F:calmodulin binding"/>
    <property type="evidence" value="ECO:0007669"/>
    <property type="project" value="UniProtKB-KW"/>
</dbReference>
<dbReference type="GO" id="GO:0051015">
    <property type="term" value="F:actin filament binding"/>
    <property type="evidence" value="ECO:0007669"/>
    <property type="project" value="TreeGrafter"/>
</dbReference>
<feature type="domain" description="Myosin motor" evidence="8">
    <location>
        <begin position="15"/>
        <end position="679"/>
    </location>
</feature>
<dbReference type="InterPro" id="IPR000048">
    <property type="entry name" value="IQ_motif_EF-hand-BS"/>
</dbReference>
<dbReference type="CDD" id="cd23767">
    <property type="entry name" value="IQCD"/>
    <property type="match status" value="1"/>
</dbReference>
<dbReference type="PANTHER" id="PTHR13140:SF802">
    <property type="entry name" value="UNCONVENTIONAL MYOSIN-IB ISOFORM X1"/>
    <property type="match status" value="1"/>
</dbReference>
<dbReference type="Proteomes" id="UP001108240">
    <property type="component" value="Unplaced"/>
</dbReference>
<evidence type="ECO:0000313" key="11">
    <source>
        <dbReference type="Proteomes" id="UP001108240"/>
    </source>
</evidence>
<organism evidence="10 11">
    <name type="scientific">Cyprinus carpio carpio</name>
    <dbReference type="NCBI Taxonomy" id="630221"/>
    <lineage>
        <taxon>Eukaryota</taxon>
        <taxon>Metazoa</taxon>
        <taxon>Chordata</taxon>
        <taxon>Craniata</taxon>
        <taxon>Vertebrata</taxon>
        <taxon>Euteleostomi</taxon>
        <taxon>Actinopterygii</taxon>
        <taxon>Neopterygii</taxon>
        <taxon>Teleostei</taxon>
        <taxon>Ostariophysi</taxon>
        <taxon>Cypriniformes</taxon>
        <taxon>Cyprinidae</taxon>
        <taxon>Cyprininae</taxon>
        <taxon>Cyprinus</taxon>
    </lineage>
</organism>
<evidence type="ECO:0000256" key="1">
    <source>
        <dbReference type="ARBA" id="ARBA00008314"/>
    </source>
</evidence>
<comment type="similarity">
    <text evidence="1 7">Belongs to the TRAFAC class myosin-kinesin ATPase superfamily. Myosin family.</text>
</comment>